<gene>
    <name evidence="1" type="ORF">SDC9_128840</name>
</gene>
<proteinExistence type="predicted"/>
<protein>
    <submittedName>
        <fullName evidence="1">Uncharacterized protein</fullName>
    </submittedName>
</protein>
<accession>A0A645CY39</accession>
<comment type="caution">
    <text evidence="1">The sequence shown here is derived from an EMBL/GenBank/DDBJ whole genome shotgun (WGS) entry which is preliminary data.</text>
</comment>
<dbReference type="AlphaFoldDB" id="A0A645CY39"/>
<reference evidence="1" key="1">
    <citation type="submission" date="2019-08" db="EMBL/GenBank/DDBJ databases">
        <authorList>
            <person name="Kucharzyk K."/>
            <person name="Murdoch R.W."/>
            <person name="Higgins S."/>
            <person name="Loffler F."/>
        </authorList>
    </citation>
    <scope>NUCLEOTIDE SEQUENCE</scope>
</reference>
<organism evidence="1">
    <name type="scientific">bioreactor metagenome</name>
    <dbReference type="NCBI Taxonomy" id="1076179"/>
    <lineage>
        <taxon>unclassified sequences</taxon>
        <taxon>metagenomes</taxon>
        <taxon>ecological metagenomes</taxon>
    </lineage>
</organism>
<dbReference type="EMBL" id="VSSQ01031037">
    <property type="protein sequence ID" value="MPM81783.1"/>
    <property type="molecule type" value="Genomic_DNA"/>
</dbReference>
<sequence>MIDNDFYKALQFSKNILRFTSPLTWLVVDSAEMVIQKSSTLSDRGNLDDIKQEALKQEILLKMAECQAKVAQEVAIARRIDTAEEVIIEEYFDTTGAGDLGVKLEGESLSAGLSGSGRRVSKKVYTFKGWRDGGLEVIEKLTDKNE</sequence>
<evidence type="ECO:0000313" key="1">
    <source>
        <dbReference type="EMBL" id="MPM81783.1"/>
    </source>
</evidence>
<name>A0A645CY39_9ZZZZ</name>